<protein>
    <submittedName>
        <fullName evidence="5">Unannotated protein</fullName>
    </submittedName>
</protein>
<dbReference type="AlphaFoldDB" id="A0A6J6LIS0"/>
<dbReference type="GO" id="GO:0003700">
    <property type="term" value="F:DNA-binding transcription factor activity"/>
    <property type="evidence" value="ECO:0007669"/>
    <property type="project" value="TreeGrafter"/>
</dbReference>
<evidence type="ECO:0000313" key="6">
    <source>
        <dbReference type="EMBL" id="CAB4758342.1"/>
    </source>
</evidence>
<evidence type="ECO:0000313" key="8">
    <source>
        <dbReference type="EMBL" id="CAB5017847.1"/>
    </source>
</evidence>
<evidence type="ECO:0000259" key="4">
    <source>
        <dbReference type="PROSITE" id="PS50977"/>
    </source>
</evidence>
<organism evidence="5">
    <name type="scientific">freshwater metagenome</name>
    <dbReference type="NCBI Taxonomy" id="449393"/>
    <lineage>
        <taxon>unclassified sequences</taxon>
        <taxon>metagenomes</taxon>
        <taxon>ecological metagenomes</taxon>
    </lineage>
</organism>
<dbReference type="InterPro" id="IPR050109">
    <property type="entry name" value="HTH-type_TetR-like_transc_reg"/>
</dbReference>
<dbReference type="FunFam" id="1.10.10.60:FF:000141">
    <property type="entry name" value="TetR family transcriptional regulator"/>
    <property type="match status" value="1"/>
</dbReference>
<sequence>MTITGAKPSGRLPKSERRTQVLSSALEVFVASGYYATGMDDIAERAGVSKPVLYQHFTSKLDLYLALLDAGIEELHASYTAGLRSTSDNKVRVQRTVQAYFAFVEDPQGAYRLVFESDLINEPAVRERVDQADLAVAQAIAHVITEDTGLNPQQALLLGSGMLGMSQVAARRWLRHARTDISREEAAELIASLGWRGISGFPLSHPPEEQTSPS</sequence>
<evidence type="ECO:0000256" key="3">
    <source>
        <dbReference type="ARBA" id="ARBA00023163"/>
    </source>
</evidence>
<dbReference type="InterPro" id="IPR036271">
    <property type="entry name" value="Tet_transcr_reg_TetR-rel_C_sf"/>
</dbReference>
<evidence type="ECO:0000313" key="7">
    <source>
        <dbReference type="EMBL" id="CAB5015759.1"/>
    </source>
</evidence>
<keyword evidence="1" id="KW-0805">Transcription regulation</keyword>
<dbReference type="EMBL" id="CAFBPJ010000070">
    <property type="protein sequence ID" value="CAB5017847.1"/>
    <property type="molecule type" value="Genomic_DNA"/>
</dbReference>
<evidence type="ECO:0000256" key="2">
    <source>
        <dbReference type="ARBA" id="ARBA00023125"/>
    </source>
</evidence>
<evidence type="ECO:0000256" key="1">
    <source>
        <dbReference type="ARBA" id="ARBA00023015"/>
    </source>
</evidence>
<feature type="domain" description="HTH tetR-type" evidence="4">
    <location>
        <begin position="15"/>
        <end position="75"/>
    </location>
</feature>
<dbReference type="Pfam" id="PF00440">
    <property type="entry name" value="TetR_N"/>
    <property type="match status" value="1"/>
</dbReference>
<dbReference type="PANTHER" id="PTHR30055:SF160">
    <property type="entry name" value="TRANSCRIPTIONAL REGULATORY PROTEIN (PROBABLY ASNC-FAMILY)-RELATED"/>
    <property type="match status" value="1"/>
</dbReference>
<proteinExistence type="predicted"/>
<dbReference type="PROSITE" id="PS50977">
    <property type="entry name" value="HTH_TETR_2"/>
    <property type="match status" value="1"/>
</dbReference>
<dbReference type="GO" id="GO:0000976">
    <property type="term" value="F:transcription cis-regulatory region binding"/>
    <property type="evidence" value="ECO:0007669"/>
    <property type="project" value="TreeGrafter"/>
</dbReference>
<dbReference type="PANTHER" id="PTHR30055">
    <property type="entry name" value="HTH-TYPE TRANSCRIPTIONAL REGULATOR RUTR"/>
    <property type="match status" value="1"/>
</dbReference>
<dbReference type="Gene3D" id="1.10.357.10">
    <property type="entry name" value="Tetracycline Repressor, domain 2"/>
    <property type="match status" value="1"/>
</dbReference>
<dbReference type="PRINTS" id="PR00455">
    <property type="entry name" value="HTHTETR"/>
</dbReference>
<dbReference type="EMBL" id="CAEZWW010000005">
    <property type="protein sequence ID" value="CAB4661576.1"/>
    <property type="molecule type" value="Genomic_DNA"/>
</dbReference>
<dbReference type="InterPro" id="IPR001647">
    <property type="entry name" value="HTH_TetR"/>
</dbReference>
<evidence type="ECO:0000313" key="5">
    <source>
        <dbReference type="EMBL" id="CAB4661576.1"/>
    </source>
</evidence>
<dbReference type="SUPFAM" id="SSF46689">
    <property type="entry name" value="Homeodomain-like"/>
    <property type="match status" value="1"/>
</dbReference>
<keyword evidence="3" id="KW-0804">Transcription</keyword>
<gene>
    <name evidence="5" type="ORF">UFOPK2310_00087</name>
    <name evidence="6" type="ORF">UFOPK2809_01278</name>
    <name evidence="7" type="ORF">UFOPK4043_01304</name>
    <name evidence="8" type="ORF">UFOPK4092_00757</name>
</gene>
<dbReference type="InterPro" id="IPR009057">
    <property type="entry name" value="Homeodomain-like_sf"/>
</dbReference>
<dbReference type="SUPFAM" id="SSF48498">
    <property type="entry name" value="Tetracyclin repressor-like, C-terminal domain"/>
    <property type="match status" value="1"/>
</dbReference>
<reference evidence="5" key="1">
    <citation type="submission" date="2020-05" db="EMBL/GenBank/DDBJ databases">
        <authorList>
            <person name="Chiriac C."/>
            <person name="Salcher M."/>
            <person name="Ghai R."/>
            <person name="Kavagutti S V."/>
        </authorList>
    </citation>
    <scope>NUCLEOTIDE SEQUENCE</scope>
</reference>
<accession>A0A6J6LIS0</accession>
<dbReference type="EMBL" id="CAFBPA010000227">
    <property type="protein sequence ID" value="CAB5015759.1"/>
    <property type="molecule type" value="Genomic_DNA"/>
</dbReference>
<dbReference type="EMBL" id="CAEZZA010000204">
    <property type="protein sequence ID" value="CAB4758342.1"/>
    <property type="molecule type" value="Genomic_DNA"/>
</dbReference>
<name>A0A6J6LIS0_9ZZZZ</name>
<keyword evidence="2" id="KW-0238">DNA-binding</keyword>